<feature type="region of interest" description="Disordered" evidence="1">
    <location>
        <begin position="176"/>
        <end position="211"/>
    </location>
</feature>
<evidence type="ECO:0000256" key="1">
    <source>
        <dbReference type="SAM" id="MobiDB-lite"/>
    </source>
</evidence>
<feature type="compositionally biased region" description="Basic residues" evidence="1">
    <location>
        <begin position="1"/>
        <end position="14"/>
    </location>
</feature>
<protein>
    <submittedName>
        <fullName evidence="2">Uncharacterized protein</fullName>
    </submittedName>
</protein>
<dbReference type="EMBL" id="MU003804">
    <property type="protein sequence ID" value="KAF2719999.1"/>
    <property type="molecule type" value="Genomic_DNA"/>
</dbReference>
<proteinExistence type="predicted"/>
<dbReference type="AlphaFoldDB" id="A0A9P4UMU7"/>
<dbReference type="Proteomes" id="UP000799441">
    <property type="component" value="Unassembled WGS sequence"/>
</dbReference>
<name>A0A9P4UMU7_9PEZI</name>
<feature type="non-terminal residue" evidence="2">
    <location>
        <position position="1"/>
    </location>
</feature>
<dbReference type="OrthoDB" id="5328412at2759"/>
<sequence length="461" mass="49456">KRKQFTQPPKKQKARAAEPQTADGFQQAADFEEETGGKWRVGDPAKSGRAFIRALEIYDKGLDRFPQSFDLAYNKARLMLEITQQQALVDKIGLPLVDLLKSTLDAHRVAQSLNGANPDVLFNTSQVLTSLAEQLSEAGDDGNAVPLLQEALELLSACLSKQELLLEQLEQQRRDFEDAQEGDGGVALNSGSPSAGPPASGSTGDDSSDSGEYALIEAPVSASDLLDTVQASLSALTTLVSLTQPSNLPMLGAMAQQLCDERAPTYLGVLESSERDAAAFSIGLARANFVAANADAQYNAFELELEAYAGRLSESFSLPGKDRNFDALLAESQARAELVLSALDRATTDQSAALDICWTQATLAQNILSAASKLDSSEAKEGAATLFERKGSIELLRYRLATTSGANEAWQRSASTLLLNSQTYFAGGFKHAQVLGEEEVAQTAKMRWFVATMIQKVLHGG</sequence>
<evidence type="ECO:0000313" key="2">
    <source>
        <dbReference type="EMBL" id="KAF2719999.1"/>
    </source>
</evidence>
<reference evidence="2" key="1">
    <citation type="journal article" date="2020" name="Stud. Mycol.">
        <title>101 Dothideomycetes genomes: a test case for predicting lifestyles and emergence of pathogens.</title>
        <authorList>
            <person name="Haridas S."/>
            <person name="Albert R."/>
            <person name="Binder M."/>
            <person name="Bloem J."/>
            <person name="Labutti K."/>
            <person name="Salamov A."/>
            <person name="Andreopoulos B."/>
            <person name="Baker S."/>
            <person name="Barry K."/>
            <person name="Bills G."/>
            <person name="Bluhm B."/>
            <person name="Cannon C."/>
            <person name="Castanera R."/>
            <person name="Culley D."/>
            <person name="Daum C."/>
            <person name="Ezra D."/>
            <person name="Gonzalez J."/>
            <person name="Henrissat B."/>
            <person name="Kuo A."/>
            <person name="Liang C."/>
            <person name="Lipzen A."/>
            <person name="Lutzoni F."/>
            <person name="Magnuson J."/>
            <person name="Mondo S."/>
            <person name="Nolan M."/>
            <person name="Ohm R."/>
            <person name="Pangilinan J."/>
            <person name="Park H.-J."/>
            <person name="Ramirez L."/>
            <person name="Alfaro M."/>
            <person name="Sun H."/>
            <person name="Tritt A."/>
            <person name="Yoshinaga Y."/>
            <person name="Zwiers L.-H."/>
            <person name="Turgeon B."/>
            <person name="Goodwin S."/>
            <person name="Spatafora J."/>
            <person name="Crous P."/>
            <person name="Grigoriev I."/>
        </authorList>
    </citation>
    <scope>NUCLEOTIDE SEQUENCE</scope>
    <source>
        <strain evidence="2">CBS 116435</strain>
    </source>
</reference>
<evidence type="ECO:0000313" key="3">
    <source>
        <dbReference type="Proteomes" id="UP000799441"/>
    </source>
</evidence>
<accession>A0A9P4UMU7</accession>
<organism evidence="2 3">
    <name type="scientific">Polychaeton citri CBS 116435</name>
    <dbReference type="NCBI Taxonomy" id="1314669"/>
    <lineage>
        <taxon>Eukaryota</taxon>
        <taxon>Fungi</taxon>
        <taxon>Dikarya</taxon>
        <taxon>Ascomycota</taxon>
        <taxon>Pezizomycotina</taxon>
        <taxon>Dothideomycetes</taxon>
        <taxon>Dothideomycetidae</taxon>
        <taxon>Capnodiales</taxon>
        <taxon>Capnodiaceae</taxon>
        <taxon>Polychaeton</taxon>
    </lineage>
</organism>
<comment type="caution">
    <text evidence="2">The sequence shown here is derived from an EMBL/GenBank/DDBJ whole genome shotgun (WGS) entry which is preliminary data.</text>
</comment>
<gene>
    <name evidence="2" type="ORF">K431DRAFT_194853</name>
</gene>
<feature type="region of interest" description="Disordered" evidence="1">
    <location>
        <begin position="1"/>
        <end position="40"/>
    </location>
</feature>
<keyword evidence="3" id="KW-1185">Reference proteome</keyword>
<feature type="compositionally biased region" description="Low complexity" evidence="1">
    <location>
        <begin position="190"/>
        <end position="205"/>
    </location>
</feature>
<feature type="non-terminal residue" evidence="2">
    <location>
        <position position="461"/>
    </location>
</feature>